<evidence type="ECO:0000313" key="2">
    <source>
        <dbReference type="Proteomes" id="UP001630127"/>
    </source>
</evidence>
<dbReference type="Proteomes" id="UP001630127">
    <property type="component" value="Unassembled WGS sequence"/>
</dbReference>
<protein>
    <submittedName>
        <fullName evidence="1">Uncharacterized protein</fullName>
    </submittedName>
</protein>
<name>A0ABD3B0T4_9GENT</name>
<dbReference type="PANTHER" id="PTHR33625:SF2">
    <property type="entry name" value="POST-SET DOMAIN-CONTAINING PROTEIN"/>
    <property type="match status" value="1"/>
</dbReference>
<gene>
    <name evidence="1" type="ORF">ACH5RR_000407</name>
</gene>
<organism evidence="1 2">
    <name type="scientific">Cinchona calisaya</name>
    <dbReference type="NCBI Taxonomy" id="153742"/>
    <lineage>
        <taxon>Eukaryota</taxon>
        <taxon>Viridiplantae</taxon>
        <taxon>Streptophyta</taxon>
        <taxon>Embryophyta</taxon>
        <taxon>Tracheophyta</taxon>
        <taxon>Spermatophyta</taxon>
        <taxon>Magnoliopsida</taxon>
        <taxon>eudicotyledons</taxon>
        <taxon>Gunneridae</taxon>
        <taxon>Pentapetalae</taxon>
        <taxon>asterids</taxon>
        <taxon>lamiids</taxon>
        <taxon>Gentianales</taxon>
        <taxon>Rubiaceae</taxon>
        <taxon>Cinchonoideae</taxon>
        <taxon>Cinchoneae</taxon>
        <taxon>Cinchona</taxon>
    </lineage>
</organism>
<reference evidence="1 2" key="1">
    <citation type="submission" date="2024-11" db="EMBL/GenBank/DDBJ databases">
        <title>A near-complete genome assembly of Cinchona calisaya.</title>
        <authorList>
            <person name="Lian D.C."/>
            <person name="Zhao X.W."/>
            <person name="Wei L."/>
        </authorList>
    </citation>
    <scope>NUCLEOTIDE SEQUENCE [LARGE SCALE GENOMIC DNA]</scope>
    <source>
        <tissue evidence="1">Nenye</tissue>
    </source>
</reference>
<proteinExistence type="predicted"/>
<dbReference type="EMBL" id="JBJUIK010000001">
    <property type="protein sequence ID" value="KAL3537041.1"/>
    <property type="molecule type" value="Genomic_DNA"/>
</dbReference>
<keyword evidence="2" id="KW-1185">Reference proteome</keyword>
<sequence>MGGGSIMFPEKSTAVTSTTNLHSQIPVSVISSEPSKPAKGISCACHESMDSPLDGIGSGRECKAARKCCSGCVFGSAPSRFEVENAMADLQRFMPGEVKSDFHWHQPIVFPRDSIMLQSPGYGRIHDAFRMLQREPSVQNMVVSISCDKAVWNAILNNNAVKNLQGSLSAGEKMQTFTEEADIANLILKWILGFTKTKVVDMIEKIGLMMAELFLPADKEKPTSELTDLVEEKIRSSLLLSVVIILIVVVTRNYGI</sequence>
<comment type="caution">
    <text evidence="1">The sequence shown here is derived from an EMBL/GenBank/DDBJ whole genome shotgun (WGS) entry which is preliminary data.</text>
</comment>
<dbReference type="PANTHER" id="PTHR33625">
    <property type="entry name" value="OS08G0179900 PROTEIN"/>
    <property type="match status" value="1"/>
</dbReference>
<dbReference type="AlphaFoldDB" id="A0ABD3B0T4"/>
<accession>A0ABD3B0T4</accession>
<evidence type="ECO:0000313" key="1">
    <source>
        <dbReference type="EMBL" id="KAL3537041.1"/>
    </source>
</evidence>